<feature type="compositionally biased region" description="Basic and acidic residues" evidence="5">
    <location>
        <begin position="1312"/>
        <end position="1322"/>
    </location>
</feature>
<evidence type="ECO:0008006" key="8">
    <source>
        <dbReference type="Google" id="ProtNLM"/>
    </source>
</evidence>
<evidence type="ECO:0000256" key="2">
    <source>
        <dbReference type="ARBA" id="ARBA00023015"/>
    </source>
</evidence>
<evidence type="ECO:0000313" key="7">
    <source>
        <dbReference type="Proteomes" id="UP001566132"/>
    </source>
</evidence>
<feature type="compositionally biased region" description="Basic and acidic residues" evidence="5">
    <location>
        <begin position="1373"/>
        <end position="1382"/>
    </location>
</feature>
<dbReference type="SUPFAM" id="SSF46689">
    <property type="entry name" value="Homeodomain-like"/>
    <property type="match status" value="1"/>
</dbReference>
<gene>
    <name evidence="6" type="ORF">ABEB36_002583</name>
</gene>
<feature type="compositionally biased region" description="Acidic residues" evidence="5">
    <location>
        <begin position="1383"/>
        <end position="1395"/>
    </location>
</feature>
<keyword evidence="3" id="KW-0804">Transcription</keyword>
<evidence type="ECO:0000256" key="5">
    <source>
        <dbReference type="SAM" id="MobiDB-lite"/>
    </source>
</evidence>
<dbReference type="Gene3D" id="1.10.10.60">
    <property type="entry name" value="Homeodomain-like"/>
    <property type="match status" value="1"/>
</dbReference>
<feature type="compositionally biased region" description="Basic and acidic residues" evidence="5">
    <location>
        <begin position="1333"/>
        <end position="1347"/>
    </location>
</feature>
<sequence>MNPNESKSKGENENSTETKEHSTENNENPTENNEQDSTNLEHSGESDLEIVLNSSISSTQSGESSQTEDNEESFFQNVEEEIEKQLTEESVNDKLTVANVKLIIRKVLNREHIKSLLNKTEGENTDLSVLRPTLTRAKAKELLSSNAIPVPPVILPWVPESPRSETRVLIGDDLKEEDSGDEYVPGDEDSEDESVPNESDVSSLPPPTPPTPVSVEDHSTQTTAHYTDDGIFKIPPPKTGPNEPLDEINQANIALRTRSKINLSSTPLEVIEKNFVPPDVTNDMYDLECDDDDDWKQFLQGFMKPLEELTKPVEDEEHDPEYNINADDQINKIDNEEFRIDDTVEISNKEIKELFKELFGYLDNTSEENEEQMQNKDLCIVNEDGQTQNIDFSVEEPLIQTLTSTENEKLNSSKQALFEFTIQQEQLSILEQQMRQHVQMLTQNFLLTYKHPEFHDYSTQFREYLLNLKFLGEEKIYSVFKPVNLLSAIKITEDWIGTFSENSDTVKATKQHVQEELLKTLRYKVTGNYAYIPTFPTLLLETISQSDVFIYPSLLPKIPFKSKEFFSNCYFTDAENRLLAFGIDQFKYLFSEDKRNSKDTCLRKIVNHIQEYIMPHRDPVSIYKHIHSLNHTKAMRNPIQQYLIYNKIPPIMHQIHSLNELIPPCRRIPDELPKQWKDFIYPEGNSNIQQLQNIQLNSALVPQQLILLPSTIPITTTLCTSPIILSPCGVNVLKNNTGNTLTPKKGRAKKQITLFESPQLQITKNESLKRVTTKRKPTKIESFLSIFRRPVKLQRLVNFLINIDIEAANRTTSHDCFCDNTILDKMPAVNSNSLVKNADTTEDCVVTSTTDETTSIHVSEVRTSKSVDSENVKAEMSKNISVNRPLKTAKNIDFSTITSGSFQTAHTSTEVEFSRNFEEVQIRQTTHTDEGETPTFNVASLQQEKDNPEDINAFLIASSTVPPNVKTNGRKKIPTGERKKNKLRKEFLSNLSIATPDSPETEKVKNEKFALVYYEKLCDTLESQDYIKIMQILNDFESGDVIDLYNKVQKILRPNYEELAEDFLFFLREKEAAAVGKLIPWLELQARVKFIRKLEIAFKEQPTQLKKIYNTLIEFTKTDNFSMEKIKMVLLPMLKGNKILIDLFLQNFKDEHPPSSLLEGPYEKIDVNKELSRPENENFYDTFVVPNTEDKYGGQNCICHCHKIEDKEYKSRYKHCNLCGLKFANGRLYLSTGRTFQPAVVTFKTSPNVNHNIRLMGKSATPCTVKRKRSDNSPHKASHTAKDTLEEDTEDEEGAKRKKSVSQRTPRKRKKCEPNQHQEITNKHNPTKKSPRRYNDSFDISNKDSIKPRKRTYSGRKTKKDDAKKVTIQMELPKLEPVKFSEDCEVIAEIEENEPNEAPQTSKPTTDDCTESSGESLEKPLTPGQQTAESETEIYLEESSQDNYETDDSCSSSESAKGSQSDSNTNDEPAWQRDEDTIILETLQKEDDKEYALQIISDKLPNRTVGQIRSRLSRLMDLLIKTLKNT</sequence>
<dbReference type="InterPro" id="IPR009057">
    <property type="entry name" value="Homeodomain-like_sf"/>
</dbReference>
<dbReference type="PANTHER" id="PTHR16088:SF3">
    <property type="entry name" value="GON-4-LIKE PROTEIN"/>
    <property type="match status" value="1"/>
</dbReference>
<feature type="region of interest" description="Disordered" evidence="5">
    <location>
        <begin position="1256"/>
        <end position="1476"/>
    </location>
</feature>
<accession>A0ABD1F6C5</accession>
<feature type="compositionally biased region" description="Basic and acidic residues" evidence="5">
    <location>
        <begin position="1"/>
        <end position="24"/>
    </location>
</feature>
<dbReference type="Pfam" id="PF21227">
    <property type="entry name" value="Myb_DNA-binding_7"/>
    <property type="match status" value="1"/>
</dbReference>
<proteinExistence type="predicted"/>
<organism evidence="6 7">
    <name type="scientific">Hypothenemus hampei</name>
    <name type="common">Coffee berry borer</name>
    <dbReference type="NCBI Taxonomy" id="57062"/>
    <lineage>
        <taxon>Eukaryota</taxon>
        <taxon>Metazoa</taxon>
        <taxon>Ecdysozoa</taxon>
        <taxon>Arthropoda</taxon>
        <taxon>Hexapoda</taxon>
        <taxon>Insecta</taxon>
        <taxon>Pterygota</taxon>
        <taxon>Neoptera</taxon>
        <taxon>Endopterygota</taxon>
        <taxon>Coleoptera</taxon>
        <taxon>Polyphaga</taxon>
        <taxon>Cucujiformia</taxon>
        <taxon>Curculionidae</taxon>
        <taxon>Scolytinae</taxon>
        <taxon>Hypothenemus</taxon>
    </lineage>
</organism>
<feature type="compositionally biased region" description="Acidic residues" evidence="5">
    <location>
        <begin position="174"/>
        <end position="195"/>
    </location>
</feature>
<keyword evidence="7" id="KW-1185">Reference proteome</keyword>
<dbReference type="GO" id="GO:0005634">
    <property type="term" value="C:nucleus"/>
    <property type="evidence" value="ECO:0007669"/>
    <property type="project" value="UniProtKB-SubCell"/>
</dbReference>
<protein>
    <recommendedName>
        <fullName evidence="8">GON-4-like protein</fullName>
    </recommendedName>
</protein>
<evidence type="ECO:0000256" key="4">
    <source>
        <dbReference type="ARBA" id="ARBA00023242"/>
    </source>
</evidence>
<feature type="compositionally biased region" description="Basic and acidic residues" evidence="5">
    <location>
        <begin position="1270"/>
        <end position="1284"/>
    </location>
</feature>
<dbReference type="Proteomes" id="UP001566132">
    <property type="component" value="Unassembled WGS sequence"/>
</dbReference>
<reference evidence="6 7" key="1">
    <citation type="submission" date="2024-05" db="EMBL/GenBank/DDBJ databases">
        <title>Genetic variation in Jamaican populations of the coffee berry borer (Hypothenemus hampei).</title>
        <authorList>
            <person name="Errbii M."/>
            <person name="Myrie A."/>
        </authorList>
    </citation>
    <scope>NUCLEOTIDE SEQUENCE [LARGE SCALE GENOMIC DNA]</scope>
    <source>
        <strain evidence="6">JA-Hopewell-2020-01-JO</strain>
        <tissue evidence="6">Whole body</tissue>
    </source>
</reference>
<keyword evidence="2" id="KW-0805">Transcription regulation</keyword>
<name>A0ABD1F6C5_HYPHA</name>
<keyword evidence="4" id="KW-0539">Nucleus</keyword>
<evidence type="ECO:0000256" key="3">
    <source>
        <dbReference type="ARBA" id="ARBA00023163"/>
    </source>
</evidence>
<dbReference type="InterPro" id="IPR052435">
    <property type="entry name" value="YY1-Transcr_Regul"/>
</dbReference>
<feature type="compositionally biased region" description="Polar residues" evidence="5">
    <location>
        <begin position="1449"/>
        <end position="1467"/>
    </location>
</feature>
<feature type="compositionally biased region" description="Low complexity" evidence="5">
    <location>
        <begin position="54"/>
        <end position="65"/>
    </location>
</feature>
<feature type="compositionally biased region" description="Basic residues" evidence="5">
    <location>
        <begin position="1348"/>
        <end position="1358"/>
    </location>
</feature>
<comment type="subcellular location">
    <subcellularLocation>
        <location evidence="1">Nucleus</location>
    </subcellularLocation>
</comment>
<feature type="region of interest" description="Disordered" evidence="5">
    <location>
        <begin position="1"/>
        <end position="74"/>
    </location>
</feature>
<dbReference type="PANTHER" id="PTHR16088">
    <property type="entry name" value="YY1 ASSOCIATED PROTEIN-RELATED"/>
    <property type="match status" value="1"/>
</dbReference>
<feature type="region of interest" description="Disordered" evidence="5">
    <location>
        <begin position="168"/>
        <end position="219"/>
    </location>
</feature>
<feature type="compositionally biased region" description="Basic residues" evidence="5">
    <location>
        <begin position="1296"/>
        <end position="1311"/>
    </location>
</feature>
<comment type="caution">
    <text evidence="6">The sequence shown here is derived from an EMBL/GenBank/DDBJ whole genome shotgun (WGS) entry which is preliminary data.</text>
</comment>
<evidence type="ECO:0000256" key="1">
    <source>
        <dbReference type="ARBA" id="ARBA00004123"/>
    </source>
</evidence>
<feature type="compositionally biased region" description="Acidic residues" evidence="5">
    <location>
        <begin position="1430"/>
        <end position="1448"/>
    </location>
</feature>
<evidence type="ECO:0000313" key="6">
    <source>
        <dbReference type="EMBL" id="KAL1513123.1"/>
    </source>
</evidence>
<dbReference type="EMBL" id="JBDJPC010000002">
    <property type="protein sequence ID" value="KAL1513123.1"/>
    <property type="molecule type" value="Genomic_DNA"/>
</dbReference>